<keyword evidence="3 4" id="KW-0732">Signal</keyword>
<name>A0A1G6CS64_9HYPH</name>
<sequence>MQKARHLGLATLATAAMAASSLVPALAADSYTIGISNTVQGNGWREEMICAMKAQALASGNVESLNIAHRNTDAAGQLEDIRNLIAAGVDAIVVNPANPEGINPAIKEATDAGIVVVAVDQAVTEPSAYVISNNQEQYAYLGAKWLFEQVGGEGDIIYMRGAAGASADTDRDTGFKKALAEYPDINIAQEVFTGWQQDQGKQQILDFIASGIPFDGIWTSGIDNVIVDALVESEVDLVPVVGADNAGFVGQLNDVEGLVGAAVTNPGSIGGAGVTLALRILGGETPSEQTVLVDPELWENATDAGKAQLAAAADPSLDPEWPVSISIPDWTTYTKEQIIACDGPGE</sequence>
<evidence type="ECO:0000256" key="4">
    <source>
        <dbReference type="SAM" id="SignalP"/>
    </source>
</evidence>
<evidence type="ECO:0000313" key="7">
    <source>
        <dbReference type="Proteomes" id="UP000199071"/>
    </source>
</evidence>
<dbReference type="InterPro" id="IPR025997">
    <property type="entry name" value="SBP_2_dom"/>
</dbReference>
<proteinExistence type="inferred from homology"/>
<evidence type="ECO:0000259" key="5">
    <source>
        <dbReference type="Pfam" id="PF13407"/>
    </source>
</evidence>
<feature type="chain" id="PRO_5011620199" evidence="4">
    <location>
        <begin position="28"/>
        <end position="346"/>
    </location>
</feature>
<evidence type="ECO:0000256" key="1">
    <source>
        <dbReference type="ARBA" id="ARBA00004196"/>
    </source>
</evidence>
<dbReference type="CDD" id="cd06300">
    <property type="entry name" value="PBP1_ABC_sugar_binding-like"/>
    <property type="match status" value="1"/>
</dbReference>
<evidence type="ECO:0000256" key="3">
    <source>
        <dbReference type="ARBA" id="ARBA00022729"/>
    </source>
</evidence>
<protein>
    <submittedName>
        <fullName evidence="6">Ribose transport system substrate-binding protein</fullName>
    </submittedName>
</protein>
<dbReference type="PANTHER" id="PTHR46847:SF1">
    <property type="entry name" value="D-ALLOSE-BINDING PERIPLASMIC PROTEIN-RELATED"/>
    <property type="match status" value="1"/>
</dbReference>
<evidence type="ECO:0000313" key="6">
    <source>
        <dbReference type="EMBL" id="SDB35707.1"/>
    </source>
</evidence>
<dbReference type="Gene3D" id="3.40.50.2300">
    <property type="match status" value="2"/>
</dbReference>
<comment type="similarity">
    <text evidence="2">Belongs to the bacterial solute-binding protein 2 family.</text>
</comment>
<evidence type="ECO:0000256" key="2">
    <source>
        <dbReference type="ARBA" id="ARBA00007639"/>
    </source>
</evidence>
<dbReference type="GO" id="GO:0030313">
    <property type="term" value="C:cell envelope"/>
    <property type="evidence" value="ECO:0007669"/>
    <property type="project" value="UniProtKB-SubCell"/>
</dbReference>
<dbReference type="STRING" id="665467.SAMN02982931_02676"/>
<reference evidence="6 7" key="1">
    <citation type="submission" date="2016-10" db="EMBL/GenBank/DDBJ databases">
        <authorList>
            <person name="de Groot N.N."/>
        </authorList>
    </citation>
    <scope>NUCLEOTIDE SEQUENCE [LARGE SCALE GENOMIC DNA]</scope>
    <source>
        <strain evidence="6 7">ATCC 35022</strain>
    </source>
</reference>
<dbReference type="PANTHER" id="PTHR46847">
    <property type="entry name" value="D-ALLOSE-BINDING PERIPLASMIC PROTEIN-RELATED"/>
    <property type="match status" value="1"/>
</dbReference>
<feature type="signal peptide" evidence="4">
    <location>
        <begin position="1"/>
        <end position="27"/>
    </location>
</feature>
<comment type="subcellular location">
    <subcellularLocation>
        <location evidence="1">Cell envelope</location>
    </subcellularLocation>
</comment>
<dbReference type="Pfam" id="PF13407">
    <property type="entry name" value="Peripla_BP_4"/>
    <property type="match status" value="1"/>
</dbReference>
<dbReference type="EMBL" id="FMXQ01000005">
    <property type="protein sequence ID" value="SDB35707.1"/>
    <property type="molecule type" value="Genomic_DNA"/>
</dbReference>
<dbReference type="GO" id="GO:0030246">
    <property type="term" value="F:carbohydrate binding"/>
    <property type="evidence" value="ECO:0007669"/>
    <property type="project" value="UniProtKB-ARBA"/>
</dbReference>
<gene>
    <name evidence="6" type="ORF">SAMN02982931_02676</name>
</gene>
<dbReference type="AlphaFoldDB" id="A0A1G6CS64"/>
<keyword evidence="7" id="KW-1185">Reference proteome</keyword>
<dbReference type="InterPro" id="IPR028082">
    <property type="entry name" value="Peripla_BP_I"/>
</dbReference>
<organism evidence="6 7">
    <name type="scientific">Bauldia litoralis</name>
    <dbReference type="NCBI Taxonomy" id="665467"/>
    <lineage>
        <taxon>Bacteria</taxon>
        <taxon>Pseudomonadati</taxon>
        <taxon>Pseudomonadota</taxon>
        <taxon>Alphaproteobacteria</taxon>
        <taxon>Hyphomicrobiales</taxon>
        <taxon>Kaistiaceae</taxon>
        <taxon>Bauldia</taxon>
    </lineage>
</organism>
<feature type="domain" description="Periplasmic binding protein" evidence="5">
    <location>
        <begin position="33"/>
        <end position="284"/>
    </location>
</feature>
<dbReference type="Proteomes" id="UP000199071">
    <property type="component" value="Unassembled WGS sequence"/>
</dbReference>
<accession>A0A1G6CS64</accession>
<dbReference type="SUPFAM" id="SSF53822">
    <property type="entry name" value="Periplasmic binding protein-like I"/>
    <property type="match status" value="1"/>
</dbReference>